<comment type="function">
    <text evidence="1">Required for recruitment of CENPA to centromeres and normal chromosome segregation during mitosis.</text>
</comment>
<feature type="domain" description="Mis18" evidence="17">
    <location>
        <begin position="74"/>
        <end position="172"/>
    </location>
</feature>
<reference evidence="18 19" key="1">
    <citation type="journal article" date="2023" name="bioRxiv">
        <title>Conserved and derived expression patterns and positive selection on dental genes reveal complex evolutionary context of ever-growing rodent molars.</title>
        <authorList>
            <person name="Calamari Z.T."/>
            <person name="Song A."/>
            <person name="Cohen E."/>
            <person name="Akter M."/>
            <person name="Roy R.D."/>
            <person name="Hallikas O."/>
            <person name="Christensen M.M."/>
            <person name="Li P."/>
            <person name="Marangoni P."/>
            <person name="Jernvall J."/>
            <person name="Klein O.D."/>
        </authorList>
    </citation>
    <scope>NUCLEOTIDE SEQUENCE [LARGE SCALE GENOMIC DNA]</scope>
    <source>
        <strain evidence="18">V071</strain>
    </source>
</reference>
<dbReference type="InterPro" id="IPR034752">
    <property type="entry name" value="Mis18"/>
</dbReference>
<evidence type="ECO:0000256" key="8">
    <source>
        <dbReference type="ARBA" id="ARBA00022723"/>
    </source>
</evidence>
<evidence type="ECO:0000256" key="16">
    <source>
        <dbReference type="ARBA" id="ARBA00046705"/>
    </source>
</evidence>
<evidence type="ECO:0000256" key="5">
    <source>
        <dbReference type="ARBA" id="ARBA00022499"/>
    </source>
</evidence>
<dbReference type="Pfam" id="PF03226">
    <property type="entry name" value="Yippee-Mis18"/>
    <property type="match status" value="1"/>
</dbReference>
<dbReference type="GO" id="GO:0034080">
    <property type="term" value="P:CENP-A containing chromatin assembly"/>
    <property type="evidence" value="ECO:0007669"/>
    <property type="project" value="TreeGrafter"/>
</dbReference>
<comment type="caution">
    <text evidence="18">The sequence shown here is derived from an EMBL/GenBank/DDBJ whole genome shotgun (WGS) entry which is preliminary data.</text>
</comment>
<accession>A0AAW0IEK2</accession>
<evidence type="ECO:0000256" key="1">
    <source>
        <dbReference type="ARBA" id="ARBA00003694"/>
    </source>
</evidence>
<dbReference type="PROSITE" id="PS51793">
    <property type="entry name" value="MIS18"/>
    <property type="match status" value="1"/>
</dbReference>
<dbReference type="AlphaFoldDB" id="A0AAW0IEK2"/>
<proteinExistence type="predicted"/>
<name>A0AAW0IEK2_MYOGA</name>
<keyword evidence="5" id="KW-1017">Isopeptide bond</keyword>
<keyword evidence="6" id="KW-0597">Phosphoprotein</keyword>
<evidence type="ECO:0000256" key="11">
    <source>
        <dbReference type="ARBA" id="ARBA00022843"/>
    </source>
</evidence>
<evidence type="ECO:0000256" key="4">
    <source>
        <dbReference type="ARBA" id="ARBA00022454"/>
    </source>
</evidence>
<evidence type="ECO:0000313" key="19">
    <source>
        <dbReference type="Proteomes" id="UP001488838"/>
    </source>
</evidence>
<dbReference type="EMBL" id="JBBHLL010000149">
    <property type="protein sequence ID" value="KAK7812609.1"/>
    <property type="molecule type" value="Genomic_DNA"/>
</dbReference>
<comment type="subcellular location">
    <subcellularLocation>
        <location evidence="3">Chromosome</location>
        <location evidence="3">Centromere</location>
    </subcellularLocation>
    <subcellularLocation>
        <location evidence="2">Nucleus</location>
    </subcellularLocation>
</comment>
<dbReference type="GO" id="GO:0005634">
    <property type="term" value="C:nucleus"/>
    <property type="evidence" value="ECO:0007669"/>
    <property type="project" value="UniProtKB-SubCell"/>
</dbReference>
<dbReference type="GO" id="GO:0007059">
    <property type="term" value="P:chromosome segregation"/>
    <property type="evidence" value="ECO:0007669"/>
    <property type="project" value="TreeGrafter"/>
</dbReference>
<comment type="subunit">
    <text evidence="16">Homodimer, and heterodimer with OIP5/MIS18B. Identified in a complex containing MIS18A, OIP5/MIS18B, MIS18BP1, RBBP7 and RBBP4.</text>
</comment>
<evidence type="ECO:0000256" key="3">
    <source>
        <dbReference type="ARBA" id="ARBA00004584"/>
    </source>
</evidence>
<evidence type="ECO:0000256" key="12">
    <source>
        <dbReference type="ARBA" id="ARBA00023242"/>
    </source>
</evidence>
<gene>
    <name evidence="18" type="ORF">U0070_021589</name>
</gene>
<dbReference type="Proteomes" id="UP001488838">
    <property type="component" value="Unassembled WGS sequence"/>
</dbReference>
<keyword evidence="14" id="KW-0137">Centromere</keyword>
<sequence length="393" mass="44413">MAGSCSLACPTASCAGHRQDRRDDSSFLEKRLSECSIRHQLLQQWASMSSAVTSEAEPERCEEKAAAEVPGDYPLVFLCARCRRPLGDSLTWVTSQEDKSCILLSCVSPNVSVDKEQKLSKCKGEDGCILETLYCTGCSLNLGYVYKCTPKSLDYKRDLFCLSVKAIESYTLGSSEKQIVPQDKELFSLESRVEIEKSIKQVRRHYRTGVKVRGHYRTGVEVRGHYRTGVEVRGHYRTGVEARGHYRTGVEVRGHYRTGVEVRGHYRTGVEVRGHYRTGVEARGHYRTGVEVRGHYRTGVEARGHYRTGVEVRGHYRTGVEARGHYRTGVEVRGHYRTGVEVRGHYRTGVEVRGHYRTGVEVRGHYRTGVEVRGHYRTGVEVRGHYCTDVEAA</sequence>
<evidence type="ECO:0000256" key="2">
    <source>
        <dbReference type="ARBA" id="ARBA00004123"/>
    </source>
</evidence>
<keyword evidence="19" id="KW-1185">Reference proteome</keyword>
<dbReference type="GO" id="GO:0046872">
    <property type="term" value="F:metal ion binding"/>
    <property type="evidence" value="ECO:0007669"/>
    <property type="project" value="UniProtKB-KW"/>
</dbReference>
<evidence type="ECO:0000259" key="17">
    <source>
        <dbReference type="PROSITE" id="PS51793"/>
    </source>
</evidence>
<evidence type="ECO:0000256" key="15">
    <source>
        <dbReference type="ARBA" id="ARBA00039650"/>
    </source>
</evidence>
<keyword evidence="12" id="KW-0539">Nucleus</keyword>
<keyword evidence="7" id="KW-0132">Cell division</keyword>
<keyword evidence="4" id="KW-0158">Chromosome</keyword>
<keyword evidence="9" id="KW-0498">Mitosis</keyword>
<keyword evidence="8" id="KW-0479">Metal-binding</keyword>
<evidence type="ECO:0000256" key="7">
    <source>
        <dbReference type="ARBA" id="ARBA00022618"/>
    </source>
</evidence>
<protein>
    <recommendedName>
        <fullName evidence="15">Protein Mis18-alpha</fullName>
    </recommendedName>
</protein>
<evidence type="ECO:0000256" key="6">
    <source>
        <dbReference type="ARBA" id="ARBA00022553"/>
    </source>
</evidence>
<keyword evidence="13" id="KW-0131">Cell cycle</keyword>
<organism evidence="18 19">
    <name type="scientific">Myodes glareolus</name>
    <name type="common">Bank vole</name>
    <name type="synonym">Clethrionomys glareolus</name>
    <dbReference type="NCBI Taxonomy" id="447135"/>
    <lineage>
        <taxon>Eukaryota</taxon>
        <taxon>Metazoa</taxon>
        <taxon>Chordata</taxon>
        <taxon>Craniata</taxon>
        <taxon>Vertebrata</taxon>
        <taxon>Euteleostomi</taxon>
        <taxon>Mammalia</taxon>
        <taxon>Eutheria</taxon>
        <taxon>Euarchontoglires</taxon>
        <taxon>Glires</taxon>
        <taxon>Rodentia</taxon>
        <taxon>Myomorpha</taxon>
        <taxon>Muroidea</taxon>
        <taxon>Cricetidae</taxon>
        <taxon>Arvicolinae</taxon>
        <taxon>Myodes</taxon>
    </lineage>
</organism>
<dbReference type="PANTHER" id="PTHR16431">
    <property type="entry name" value="NEUROGENIC PROTEIN MASTERMIND"/>
    <property type="match status" value="1"/>
</dbReference>
<dbReference type="InterPro" id="IPR004910">
    <property type="entry name" value="Yippee/Mis18/Cereblon"/>
</dbReference>
<evidence type="ECO:0000256" key="14">
    <source>
        <dbReference type="ARBA" id="ARBA00023328"/>
    </source>
</evidence>
<evidence type="ECO:0000256" key="13">
    <source>
        <dbReference type="ARBA" id="ARBA00023306"/>
    </source>
</evidence>
<keyword evidence="11" id="KW-0832">Ubl conjugation</keyword>
<evidence type="ECO:0000256" key="9">
    <source>
        <dbReference type="ARBA" id="ARBA00022776"/>
    </source>
</evidence>
<keyword evidence="10" id="KW-0862">Zinc</keyword>
<dbReference type="GO" id="GO:0000775">
    <property type="term" value="C:chromosome, centromeric region"/>
    <property type="evidence" value="ECO:0007669"/>
    <property type="project" value="UniProtKB-SubCell"/>
</dbReference>
<dbReference type="GO" id="GO:0051301">
    <property type="term" value="P:cell division"/>
    <property type="evidence" value="ECO:0007669"/>
    <property type="project" value="UniProtKB-KW"/>
</dbReference>
<dbReference type="GO" id="GO:0000785">
    <property type="term" value="C:chromatin"/>
    <property type="evidence" value="ECO:0007669"/>
    <property type="project" value="TreeGrafter"/>
</dbReference>
<dbReference type="PANTHER" id="PTHR16431:SF2">
    <property type="entry name" value="PROTEIN MIS18-ALPHA"/>
    <property type="match status" value="1"/>
</dbReference>
<evidence type="ECO:0000313" key="18">
    <source>
        <dbReference type="EMBL" id="KAK7812609.1"/>
    </source>
</evidence>
<evidence type="ECO:0000256" key="10">
    <source>
        <dbReference type="ARBA" id="ARBA00022833"/>
    </source>
</evidence>